<dbReference type="Proteomes" id="UP000198635">
    <property type="component" value="Unassembled WGS sequence"/>
</dbReference>
<proteinExistence type="predicted"/>
<protein>
    <submittedName>
        <fullName evidence="2">Uncharacterized protein</fullName>
    </submittedName>
</protein>
<evidence type="ECO:0000256" key="1">
    <source>
        <dbReference type="SAM" id="Coils"/>
    </source>
</evidence>
<dbReference type="OrthoDB" id="5471920at2"/>
<evidence type="ECO:0000313" key="3">
    <source>
        <dbReference type="Proteomes" id="UP000198635"/>
    </source>
</evidence>
<evidence type="ECO:0000313" key="2">
    <source>
        <dbReference type="EMBL" id="SFJ04915.1"/>
    </source>
</evidence>
<dbReference type="AlphaFoldDB" id="A0A1I3N769"/>
<organism evidence="2 3">
    <name type="scientific">Desulfomicrobium apsheronum</name>
    <dbReference type="NCBI Taxonomy" id="52560"/>
    <lineage>
        <taxon>Bacteria</taxon>
        <taxon>Pseudomonadati</taxon>
        <taxon>Thermodesulfobacteriota</taxon>
        <taxon>Desulfovibrionia</taxon>
        <taxon>Desulfovibrionales</taxon>
        <taxon>Desulfomicrobiaceae</taxon>
        <taxon>Desulfomicrobium</taxon>
    </lineage>
</organism>
<dbReference type="RefSeq" id="WP_092372275.1">
    <property type="nucleotide sequence ID" value="NZ_FORX01000001.1"/>
</dbReference>
<gene>
    <name evidence="2" type="ORF">SAMN04488082_101193</name>
</gene>
<name>A0A1I3N769_9BACT</name>
<reference evidence="3" key="1">
    <citation type="submission" date="2016-10" db="EMBL/GenBank/DDBJ databases">
        <authorList>
            <person name="Varghese N."/>
            <person name="Submissions S."/>
        </authorList>
    </citation>
    <scope>NUCLEOTIDE SEQUENCE [LARGE SCALE GENOMIC DNA]</scope>
    <source>
        <strain evidence="3">DSM 5918</strain>
    </source>
</reference>
<dbReference type="EMBL" id="FORX01000001">
    <property type="protein sequence ID" value="SFJ04915.1"/>
    <property type="molecule type" value="Genomic_DNA"/>
</dbReference>
<keyword evidence="3" id="KW-1185">Reference proteome</keyword>
<dbReference type="STRING" id="52560.SAMN04488082_101193"/>
<feature type="coiled-coil region" evidence="1">
    <location>
        <begin position="36"/>
        <end position="63"/>
    </location>
</feature>
<sequence length="67" mass="7855">MAKFSTCAICGKLVDIDQESHTLFHCRNFLLRSFYGENNEHRRARLQERIDALNSRMRVKGNNLLDT</sequence>
<accession>A0A1I3N769</accession>
<keyword evidence="1" id="KW-0175">Coiled coil</keyword>